<comment type="caution">
    <text evidence="2">The sequence shown here is derived from an EMBL/GenBank/DDBJ whole genome shotgun (WGS) entry which is preliminary data.</text>
</comment>
<dbReference type="InterPro" id="IPR015942">
    <property type="entry name" value="Asp/Glu/hydantoin_racemase"/>
</dbReference>
<dbReference type="OrthoDB" id="9801055at2"/>
<dbReference type="Pfam" id="PF01177">
    <property type="entry name" value="Asp_Glu_race"/>
    <property type="match status" value="1"/>
</dbReference>
<accession>A0A5R9A8I3</accession>
<dbReference type="SUPFAM" id="SSF53681">
    <property type="entry name" value="Aspartate/glutamate racemase"/>
    <property type="match status" value="2"/>
</dbReference>
<organism evidence="2 3">
    <name type="scientific">Nesterenkonia sphaerica</name>
    <dbReference type="NCBI Taxonomy" id="1804988"/>
    <lineage>
        <taxon>Bacteria</taxon>
        <taxon>Bacillati</taxon>
        <taxon>Actinomycetota</taxon>
        <taxon>Actinomycetes</taxon>
        <taxon>Micrococcales</taxon>
        <taxon>Micrococcaceae</taxon>
        <taxon>Nesterenkonia</taxon>
    </lineage>
</organism>
<dbReference type="PANTHER" id="PTHR21198:SF3">
    <property type="entry name" value="GLUTAMATE RACEMASE"/>
    <property type="match status" value="1"/>
</dbReference>
<dbReference type="Proteomes" id="UP000306544">
    <property type="component" value="Unassembled WGS sequence"/>
</dbReference>
<evidence type="ECO:0000313" key="2">
    <source>
        <dbReference type="EMBL" id="TLP74325.1"/>
    </source>
</evidence>
<dbReference type="EMBL" id="VAWA01000011">
    <property type="protein sequence ID" value="TLP74325.1"/>
    <property type="molecule type" value="Genomic_DNA"/>
</dbReference>
<name>A0A5R9A8I3_9MICC</name>
<evidence type="ECO:0000256" key="1">
    <source>
        <dbReference type="ARBA" id="ARBA00023235"/>
    </source>
</evidence>
<keyword evidence="3" id="KW-1185">Reference proteome</keyword>
<dbReference type="GO" id="GO:0047661">
    <property type="term" value="F:amino-acid racemase activity"/>
    <property type="evidence" value="ECO:0007669"/>
    <property type="project" value="InterPro"/>
</dbReference>
<proteinExistence type="predicted"/>
<dbReference type="Gene3D" id="3.40.50.1860">
    <property type="match status" value="2"/>
</dbReference>
<gene>
    <name evidence="2" type="ORF">FEF27_09215</name>
</gene>
<sequence>MQIGVFDSGIGGEAVAARLRELLPQAHVVTAHDQPHMPYGSRSEDEVYRLTKAAIQPLLSAGCAAIVLACNTATAAAIEPLRTDYPDTAFVGLEPMIKPASAVSVTKTIVVCATPATLRSRRYQQLKRDWALGVTVIEPDCTVWAETIETHRADQVDLQAVVEAVRTHAADVVVLACTHYHWIKAQVESAVGPHVMVLEPSDAIAAQVRRLTAAAAHRG</sequence>
<keyword evidence="1" id="KW-0413">Isomerase</keyword>
<dbReference type="RefSeq" id="WP_138170570.1">
    <property type="nucleotide sequence ID" value="NZ_VAWA01000011.1"/>
</dbReference>
<evidence type="ECO:0000313" key="3">
    <source>
        <dbReference type="Proteomes" id="UP000306544"/>
    </source>
</evidence>
<dbReference type="PANTHER" id="PTHR21198">
    <property type="entry name" value="GLUTAMATE RACEMASE"/>
    <property type="match status" value="1"/>
</dbReference>
<protein>
    <submittedName>
        <fullName evidence="2">Glutamate racemase</fullName>
    </submittedName>
</protein>
<dbReference type="PROSITE" id="PS00923">
    <property type="entry name" value="ASP_GLU_RACEMASE_1"/>
    <property type="match status" value="1"/>
</dbReference>
<reference evidence="2 3" key="1">
    <citation type="submission" date="2019-05" db="EMBL/GenBank/DDBJ databases">
        <title>Nesterenkonia sp. GY239, isolated from the Southern Atlantic Ocean.</title>
        <authorList>
            <person name="Zhang G."/>
        </authorList>
    </citation>
    <scope>NUCLEOTIDE SEQUENCE [LARGE SCALE GENOMIC DNA]</scope>
    <source>
        <strain evidence="2 3">GY239</strain>
    </source>
</reference>
<dbReference type="InterPro" id="IPR018187">
    <property type="entry name" value="Asp/Glu_racemase_AS_1"/>
</dbReference>
<dbReference type="InterPro" id="IPR001920">
    <property type="entry name" value="Asp/Glu_race"/>
</dbReference>
<dbReference type="AlphaFoldDB" id="A0A5R9A8I3"/>